<gene>
    <name evidence="2" type="ORF">ALQ41_03566</name>
</gene>
<evidence type="ECO:0000313" key="2">
    <source>
        <dbReference type="EMBL" id="RMO40326.1"/>
    </source>
</evidence>
<proteinExistence type="predicted"/>
<organism evidence="2 3">
    <name type="scientific">Pseudomonas savastanoi pv. glycinea</name>
    <name type="common">Pseudomonas syringae pv. glycinea</name>
    <dbReference type="NCBI Taxonomy" id="318"/>
    <lineage>
        <taxon>Bacteria</taxon>
        <taxon>Pseudomonadati</taxon>
        <taxon>Pseudomonadota</taxon>
        <taxon>Gammaproteobacteria</taxon>
        <taxon>Pseudomonadales</taxon>
        <taxon>Pseudomonadaceae</taxon>
        <taxon>Pseudomonas</taxon>
    </lineage>
</organism>
<dbReference type="InterPro" id="IPR029058">
    <property type="entry name" value="AB_hydrolase_fold"/>
</dbReference>
<protein>
    <submittedName>
        <fullName evidence="2">Esterase/lipase/thioesterase protein</fullName>
    </submittedName>
</protein>
<name>A0A3M2VL03_PSESG</name>
<comment type="caution">
    <text evidence="2">The sequence shown here is derived from an EMBL/GenBank/DDBJ whole genome shotgun (WGS) entry which is preliminary data.</text>
</comment>
<sequence length="300" mass="32289">MKPPGGVRFGALIALVLLPCAPWQINRADLNGGCPAGRPCRCVHALCACAIHAGFAVIVAGYSEIHLNEASMSKGPQSGIGKDQWLQLINEKGWLWTPTLRADAHEAPTLLLAHGAGAPMDSDFMSHMATDIAAQGVSVLRFEFPYMALRRHGGSKRPPNPQAQLLECWREVYALVRPFVAGRLAVGGKSMGGRMASLIADEIEADALVCLGYPFYAVGKPEKPRVAHLAELKTPALIVQGERDALGNREAVEGYALSSAIQLHWLPTANHDLKPLKVAGISHEQCLVESAQVIARFLRT</sequence>
<dbReference type="Proteomes" id="UP000280599">
    <property type="component" value="Unassembled WGS sequence"/>
</dbReference>
<accession>A0A3M2VL03</accession>
<dbReference type="Gene3D" id="3.40.50.1820">
    <property type="entry name" value="alpha/beta hydrolase"/>
    <property type="match status" value="1"/>
</dbReference>
<feature type="domain" description="KANL3/Tex30 alpha/beta hydrolase-like" evidence="1">
    <location>
        <begin position="108"/>
        <end position="298"/>
    </location>
</feature>
<dbReference type="SUPFAM" id="SSF53474">
    <property type="entry name" value="alpha/beta-Hydrolases"/>
    <property type="match status" value="1"/>
</dbReference>
<evidence type="ECO:0000313" key="3">
    <source>
        <dbReference type="Proteomes" id="UP000280599"/>
    </source>
</evidence>
<dbReference type="EMBL" id="RBPT01000394">
    <property type="protein sequence ID" value="RMO40326.1"/>
    <property type="molecule type" value="Genomic_DNA"/>
</dbReference>
<dbReference type="AlphaFoldDB" id="A0A3M2VL03"/>
<evidence type="ECO:0000259" key="1">
    <source>
        <dbReference type="Pfam" id="PF20408"/>
    </source>
</evidence>
<dbReference type="PANTHER" id="PTHR13136">
    <property type="entry name" value="TESTIS DEVELOPMENT PROTEIN PRTD"/>
    <property type="match status" value="1"/>
</dbReference>
<reference evidence="2 3" key="1">
    <citation type="submission" date="2018-08" db="EMBL/GenBank/DDBJ databases">
        <title>Recombination of ecologically and evolutionarily significant loci maintains genetic cohesion in the Pseudomonas syringae species complex.</title>
        <authorList>
            <person name="Dillon M."/>
            <person name="Thakur S."/>
            <person name="Almeida R.N.D."/>
            <person name="Weir B.S."/>
            <person name="Guttman D.S."/>
        </authorList>
    </citation>
    <scope>NUCLEOTIDE SEQUENCE [LARGE SCALE GENOMIC DNA]</scope>
    <source>
        <strain evidence="2 3">ICMP 867</strain>
    </source>
</reference>
<dbReference type="Pfam" id="PF20408">
    <property type="entry name" value="Abhydrolase_11"/>
    <property type="match status" value="1"/>
</dbReference>
<dbReference type="PANTHER" id="PTHR13136:SF11">
    <property type="entry name" value="TESTIS-EXPRESSED PROTEIN 30"/>
    <property type="match status" value="1"/>
</dbReference>
<dbReference type="InterPro" id="IPR026555">
    <property type="entry name" value="NSL3/Tex30"/>
</dbReference>
<dbReference type="InterPro" id="IPR046879">
    <property type="entry name" value="KANL3/Tex30_Abhydrolase"/>
</dbReference>